<reference evidence="1" key="1">
    <citation type="journal article" date="2015" name="Genome Biol. Evol.">
        <title>Organellar Genomes of White Spruce (Picea glauca): Assembly and Annotation.</title>
        <authorList>
            <person name="Jackman S.D."/>
            <person name="Warren R.L."/>
            <person name="Gibb E.A."/>
            <person name="Vandervalk B.P."/>
            <person name="Mohamadi H."/>
            <person name="Chu J."/>
            <person name="Raymond A."/>
            <person name="Pleasance S."/>
            <person name="Coope R."/>
            <person name="Wildung M.R."/>
            <person name="Ritland C.E."/>
            <person name="Bousquet J."/>
            <person name="Jones S.J."/>
            <person name="Bohlmann J."/>
            <person name="Birol I."/>
        </authorList>
    </citation>
    <scope>NUCLEOTIDE SEQUENCE [LARGE SCALE GENOMIC DNA]</scope>
    <source>
        <tissue evidence="1">Flushing bud</tissue>
    </source>
</reference>
<keyword evidence="1" id="KW-0496">Mitochondrion</keyword>
<protein>
    <submittedName>
        <fullName evidence="1">Uncharacterized protein</fullName>
    </submittedName>
</protein>
<sequence>MEEMLWAMARDLGLDLYEVLVPELDLHLEDMKLALAQGLGATPFLPLPLLKKPLSLLRMD</sequence>
<gene>
    <name evidence="1" type="ORF">ABT39_MTgene6310</name>
</gene>
<geneLocation type="mitochondrion" evidence="1"/>
<accession>A0A101LWZ1</accession>
<name>A0A101LWZ1_PICGL</name>
<dbReference type="EMBL" id="LKAM01000009">
    <property type="protein sequence ID" value="KUM46855.1"/>
    <property type="molecule type" value="Genomic_DNA"/>
</dbReference>
<evidence type="ECO:0000313" key="1">
    <source>
        <dbReference type="EMBL" id="KUM46855.1"/>
    </source>
</evidence>
<comment type="caution">
    <text evidence="1">The sequence shown here is derived from an EMBL/GenBank/DDBJ whole genome shotgun (WGS) entry which is preliminary data.</text>
</comment>
<proteinExistence type="predicted"/>
<organism evidence="1">
    <name type="scientific">Picea glauca</name>
    <name type="common">White spruce</name>
    <name type="synonym">Pinus glauca</name>
    <dbReference type="NCBI Taxonomy" id="3330"/>
    <lineage>
        <taxon>Eukaryota</taxon>
        <taxon>Viridiplantae</taxon>
        <taxon>Streptophyta</taxon>
        <taxon>Embryophyta</taxon>
        <taxon>Tracheophyta</taxon>
        <taxon>Spermatophyta</taxon>
        <taxon>Pinopsida</taxon>
        <taxon>Pinidae</taxon>
        <taxon>Conifers I</taxon>
        <taxon>Pinales</taxon>
        <taxon>Pinaceae</taxon>
        <taxon>Picea</taxon>
    </lineage>
</organism>
<dbReference type="AlphaFoldDB" id="A0A101LWZ1"/>